<keyword evidence="10" id="KW-0175">Coiled coil</keyword>
<dbReference type="STRING" id="520822.A0A195B3W4"/>
<dbReference type="GO" id="GO:0005874">
    <property type="term" value="C:microtubule"/>
    <property type="evidence" value="ECO:0007669"/>
    <property type="project" value="UniProtKB-KW"/>
</dbReference>
<dbReference type="GO" id="GO:0051082">
    <property type="term" value="F:unfolded protein binding"/>
    <property type="evidence" value="ECO:0007669"/>
    <property type="project" value="TreeGrafter"/>
</dbReference>
<evidence type="ECO:0000256" key="13">
    <source>
        <dbReference type="ARBA" id="ARBA00030427"/>
    </source>
</evidence>
<dbReference type="InterPro" id="IPR007052">
    <property type="entry name" value="CS_dom"/>
</dbReference>
<dbReference type="EMBL" id="KQ976625">
    <property type="protein sequence ID" value="KYM78965.1"/>
    <property type="molecule type" value="Genomic_DNA"/>
</dbReference>
<feature type="compositionally biased region" description="Basic and acidic residues" evidence="15">
    <location>
        <begin position="69"/>
        <end position="101"/>
    </location>
</feature>
<evidence type="ECO:0000313" key="18">
    <source>
        <dbReference type="Proteomes" id="UP000078540"/>
    </source>
</evidence>
<dbReference type="AlphaFoldDB" id="A0A195B3W4"/>
<dbReference type="InterPro" id="IPR025934">
    <property type="entry name" value="NudC_N_dom"/>
</dbReference>
<evidence type="ECO:0000256" key="6">
    <source>
        <dbReference type="ARBA" id="ARBA00022553"/>
    </source>
</evidence>
<reference evidence="17 18" key="1">
    <citation type="submission" date="2015-09" db="EMBL/GenBank/DDBJ databases">
        <title>Atta colombica WGS genome.</title>
        <authorList>
            <person name="Nygaard S."/>
            <person name="Hu H."/>
            <person name="Boomsma J."/>
            <person name="Zhang G."/>
        </authorList>
    </citation>
    <scope>NUCLEOTIDE SEQUENCE [LARGE SCALE GENOMIC DNA]</scope>
    <source>
        <strain evidence="17">Treedump-2</strain>
        <tissue evidence="17">Whole body</tissue>
    </source>
</reference>
<evidence type="ECO:0000256" key="14">
    <source>
        <dbReference type="ARBA" id="ARBA00046142"/>
    </source>
</evidence>
<keyword evidence="8" id="KW-0493">Microtubule</keyword>
<feature type="region of interest" description="Disordered" evidence="15">
    <location>
        <begin position="65"/>
        <end position="101"/>
    </location>
</feature>
<evidence type="ECO:0000256" key="1">
    <source>
        <dbReference type="ARBA" id="ARBA00004186"/>
    </source>
</evidence>
<keyword evidence="11" id="KW-0206">Cytoskeleton</keyword>
<gene>
    <name evidence="17" type="ORF">ALC53_10519</name>
</gene>
<evidence type="ECO:0000256" key="12">
    <source>
        <dbReference type="ARBA" id="ARBA00023306"/>
    </source>
</evidence>
<dbReference type="Proteomes" id="UP000078540">
    <property type="component" value="Unassembled WGS sequence"/>
</dbReference>
<dbReference type="SUPFAM" id="SSF49764">
    <property type="entry name" value="HSP20-like chaperones"/>
    <property type="match status" value="2"/>
</dbReference>
<organism evidence="17 18">
    <name type="scientific">Atta colombica</name>
    <dbReference type="NCBI Taxonomy" id="520822"/>
    <lineage>
        <taxon>Eukaryota</taxon>
        <taxon>Metazoa</taxon>
        <taxon>Ecdysozoa</taxon>
        <taxon>Arthropoda</taxon>
        <taxon>Hexapoda</taxon>
        <taxon>Insecta</taxon>
        <taxon>Pterygota</taxon>
        <taxon>Neoptera</taxon>
        <taxon>Endopterygota</taxon>
        <taxon>Hymenoptera</taxon>
        <taxon>Apocrita</taxon>
        <taxon>Aculeata</taxon>
        <taxon>Formicoidea</taxon>
        <taxon>Formicidae</taxon>
        <taxon>Myrmicinae</taxon>
        <taxon>Atta</taxon>
    </lineage>
</organism>
<dbReference type="PROSITE" id="PS51203">
    <property type="entry name" value="CS"/>
    <property type="match status" value="1"/>
</dbReference>
<dbReference type="GO" id="GO:0051301">
    <property type="term" value="P:cell division"/>
    <property type="evidence" value="ECO:0007669"/>
    <property type="project" value="UniProtKB-KW"/>
</dbReference>
<evidence type="ECO:0000256" key="11">
    <source>
        <dbReference type="ARBA" id="ARBA00023212"/>
    </source>
</evidence>
<dbReference type="GO" id="GO:0005819">
    <property type="term" value="C:spindle"/>
    <property type="evidence" value="ECO:0007669"/>
    <property type="project" value="UniProtKB-SubCell"/>
</dbReference>
<evidence type="ECO:0000256" key="15">
    <source>
        <dbReference type="SAM" id="MobiDB-lite"/>
    </source>
</evidence>
<accession>A0A195B3W4</accession>
<feature type="compositionally biased region" description="Low complexity" evidence="15">
    <location>
        <begin position="134"/>
        <end position="152"/>
    </location>
</feature>
<evidence type="ECO:0000256" key="2">
    <source>
        <dbReference type="ARBA" id="ARBA00004214"/>
    </source>
</evidence>
<dbReference type="Pfam" id="PF14050">
    <property type="entry name" value="Nudc_N"/>
    <property type="match status" value="1"/>
</dbReference>
<evidence type="ECO:0000256" key="9">
    <source>
        <dbReference type="ARBA" id="ARBA00022776"/>
    </source>
</evidence>
<name>A0A195B3W4_9HYME</name>
<dbReference type="InterPro" id="IPR037898">
    <property type="entry name" value="NudC_fam"/>
</dbReference>
<evidence type="ECO:0000256" key="3">
    <source>
        <dbReference type="ARBA" id="ARBA00010513"/>
    </source>
</evidence>
<comment type="subcellular location">
    <subcellularLocation>
        <location evidence="1">Cytoplasm</location>
        <location evidence="1">Cytoskeleton</location>
        <location evidence="1">Spindle</location>
    </subcellularLocation>
    <subcellularLocation>
        <location evidence="2">Midbody</location>
    </subcellularLocation>
</comment>
<keyword evidence="9" id="KW-0498">Mitosis</keyword>
<evidence type="ECO:0000313" key="17">
    <source>
        <dbReference type="EMBL" id="KYM78965.1"/>
    </source>
</evidence>
<evidence type="ECO:0000256" key="5">
    <source>
        <dbReference type="ARBA" id="ARBA00022490"/>
    </source>
</evidence>
<dbReference type="PANTHER" id="PTHR12356">
    <property type="entry name" value="NUCLEAR MOVEMENT PROTEIN NUDC"/>
    <property type="match status" value="1"/>
</dbReference>
<feature type="domain" description="CS" evidence="16">
    <location>
        <begin position="176"/>
        <end position="321"/>
    </location>
</feature>
<evidence type="ECO:0000256" key="7">
    <source>
        <dbReference type="ARBA" id="ARBA00022618"/>
    </source>
</evidence>
<dbReference type="GO" id="GO:0030496">
    <property type="term" value="C:midbody"/>
    <property type="evidence" value="ECO:0007669"/>
    <property type="project" value="UniProtKB-SubCell"/>
</dbReference>
<evidence type="ECO:0000256" key="10">
    <source>
        <dbReference type="ARBA" id="ARBA00023054"/>
    </source>
</evidence>
<comment type="similarity">
    <text evidence="3">Belongs to the nudC family.</text>
</comment>
<evidence type="ECO:0000256" key="8">
    <source>
        <dbReference type="ARBA" id="ARBA00022701"/>
    </source>
</evidence>
<keyword evidence="18" id="KW-1185">Reference proteome</keyword>
<dbReference type="FunFam" id="2.60.40.790:FF:000001">
    <property type="entry name" value="Nuclear migration protein nudC"/>
    <property type="match status" value="1"/>
</dbReference>
<evidence type="ECO:0000259" key="16">
    <source>
        <dbReference type="PROSITE" id="PS51203"/>
    </source>
</evidence>
<sequence length="394" mass="44989">MSKTEDQFDGMLLALAQQHEGGVQDLLDTFFSFLARKTDFYTGGGEGAAEKLVMSKFKKYEAGALAKATSDKAERAEQERRRKERLEKKRKEEQVEEEKIDHDSKIVELTDEQAVKLQEEIDNKKLANAAVAGSSNDSSDSTTNDKNTDSNSGNVSDEEEDEKEKNKLKPNSGNGADMPNYRWTQTLGEVEFFVFFFDNIIYRQKFEMPISSPLSPIFADLILQDLEKKALNILAFHIPFYVRYVIRVPLKINFSARPKDVVVSIAKKHLSCGLKGHPPILAGDFPHEVKLEESTWVIEDGKILLINLEKVNKMQWWAHVIMSEPEISTKKVNPEPSKLSDLDGETRGLVEKMMYDQRQKELGLPTSDEQKKQDVIKKFMEQHPEMDFSKCKFN</sequence>
<dbReference type="Pfam" id="PF04969">
    <property type="entry name" value="CS"/>
    <property type="match status" value="1"/>
</dbReference>
<keyword evidence="6" id="KW-0597">Phosphoprotein</keyword>
<keyword evidence="7" id="KW-0132">Cell division</keyword>
<evidence type="ECO:0000256" key="4">
    <source>
        <dbReference type="ARBA" id="ARBA00017641"/>
    </source>
</evidence>
<dbReference type="Gene3D" id="2.60.40.790">
    <property type="match status" value="2"/>
</dbReference>
<comment type="function">
    <text evidence="14">Plays a role in neurogenesis and neuronal migration. Necessary for correct formation of mitotic spindles and chromosome separation during mitosis. Necessary for cytokinesis and cell proliferation.</text>
</comment>
<dbReference type="GO" id="GO:0006457">
    <property type="term" value="P:protein folding"/>
    <property type="evidence" value="ECO:0007669"/>
    <property type="project" value="TreeGrafter"/>
</dbReference>
<protein>
    <recommendedName>
        <fullName evidence="4">Nuclear migration protein nudC</fullName>
    </recommendedName>
    <alternativeName>
        <fullName evidence="13">Nuclear distribution protein C homolog</fullName>
    </alternativeName>
</protein>
<feature type="region of interest" description="Disordered" evidence="15">
    <location>
        <begin position="128"/>
        <end position="180"/>
    </location>
</feature>
<keyword evidence="5" id="KW-0963">Cytoplasm</keyword>
<proteinExistence type="inferred from homology"/>
<keyword evidence="12" id="KW-0131">Cell cycle</keyword>
<dbReference type="InterPro" id="IPR032572">
    <property type="entry name" value="NuDC"/>
</dbReference>
<dbReference type="PANTHER" id="PTHR12356:SF3">
    <property type="entry name" value="NUCLEAR MIGRATION PROTEIN NUDC"/>
    <property type="match status" value="1"/>
</dbReference>
<dbReference type="GO" id="GO:0005737">
    <property type="term" value="C:cytoplasm"/>
    <property type="evidence" value="ECO:0007669"/>
    <property type="project" value="TreeGrafter"/>
</dbReference>
<dbReference type="Pfam" id="PF16273">
    <property type="entry name" value="NuDC"/>
    <property type="match status" value="1"/>
</dbReference>
<dbReference type="InterPro" id="IPR008978">
    <property type="entry name" value="HSP20-like_chaperone"/>
</dbReference>